<dbReference type="InterPro" id="IPR019180">
    <property type="entry name" value="Oxidoreductase-like_N"/>
</dbReference>
<feature type="transmembrane region" description="Helical" evidence="6">
    <location>
        <begin position="139"/>
        <end position="162"/>
    </location>
</feature>
<dbReference type="SUPFAM" id="SSF52091">
    <property type="entry name" value="SpoIIaa-like"/>
    <property type="match status" value="1"/>
</dbReference>
<dbReference type="GO" id="GO:0055085">
    <property type="term" value="P:transmembrane transport"/>
    <property type="evidence" value="ECO:0007669"/>
    <property type="project" value="InterPro"/>
</dbReference>
<dbReference type="PROSITE" id="PS50801">
    <property type="entry name" value="STAS"/>
    <property type="match status" value="1"/>
</dbReference>
<sequence>MPPPAESARLLGSTPPPSQSPSGTNGNTAARRARPPLLSVPSSQSVRSARSVKSMEPVIANYRSCDVDSINLEALSEAHSKSFNRWAYVSYYLPILRWLPQYSAKASLLGDVLAGATMASFQVPLVMSLATSLAKLPPLVGLYSVVGAASAYAVFGGVPVLVVGPSPSTAVLYGQVIEEIMHVWKDKSLTNLEVSATISVGMSAILLACGLLKWGFLDNIFSRALHKGFIGAMGVVMIINQFDIQLGLQDIADKEPHHTIVEKVVFAASNIHMAHKLTVCITCATLLIVLLVRKMKNILVNKHGIKQAVYIPELLAMVVVATILSYTLDWESKGVEIVGDLTKTKKTDPSNGAPSIIINPFKLSRFPLFKKVFQTSFLCSILGFFDSTTATKALGARYNYNVSSNRELVALGMCNFAITMFGGLPSFGALGRSKVNILAGASTPMAIVIMAALVVVAIKYLLPFLYYLPECVLALSTTIIGLTVIEEVPQDVMFFWGIDGHDEIISLFLVFATTIFWNVESGVILAIVIAVVRIIKAGTQSRIHILGRVPNTSVFRNADELIEESFATFTEAEQEGDSNTTSTDNLADLVAEIQQIEGVLIIKIPEPLNFANSGALRSRLSRIEKFGTLSVHPSQPSMRGFEEGAIKFVIFDCKGMTSIDASATQTLCEIVRRYSEVNDICVSPAQRHLSTSLRRSSQKFAFYDLVLRTPSHPRQPIEASLMKPRELEELRGQTKTTFEGKYSLDNLSPEERIALVFGGRIKGETRQSSSRMNVGQPRIIAGVTVPDKPREPDNCCMSGCINCVWEIYNDDVKDWNDRRKLAAEKLREQGGVWPRDFHPPVKLLNKENIPEDLAVDSESTRADETWKDVPVAIRVFAQTEKRLKAKRRQRAQASQASQASQTSSSS</sequence>
<keyword evidence="2 6" id="KW-0812">Transmembrane</keyword>
<evidence type="ECO:0000256" key="4">
    <source>
        <dbReference type="ARBA" id="ARBA00023136"/>
    </source>
</evidence>
<dbReference type="Proteomes" id="UP000825438">
    <property type="component" value="Chromosome II"/>
</dbReference>
<evidence type="ECO:0000313" key="8">
    <source>
        <dbReference type="EMBL" id="QWW23528.1"/>
    </source>
</evidence>
<feature type="domain" description="STAS" evidence="7">
    <location>
        <begin position="589"/>
        <end position="673"/>
    </location>
</feature>
<dbReference type="InterPro" id="IPR011547">
    <property type="entry name" value="SLC26A/SulP_dom"/>
</dbReference>
<evidence type="ECO:0000256" key="1">
    <source>
        <dbReference type="ARBA" id="ARBA00004141"/>
    </source>
</evidence>
<keyword evidence="4 6" id="KW-0472">Membrane</keyword>
<feature type="transmembrane region" description="Helical" evidence="6">
    <location>
        <begin position="224"/>
        <end position="242"/>
    </location>
</feature>
<dbReference type="AlphaFoldDB" id="A0A8F3AG99"/>
<dbReference type="Pfam" id="PF00916">
    <property type="entry name" value="Sulfate_transp"/>
    <property type="match status" value="1"/>
</dbReference>
<dbReference type="InterPro" id="IPR002645">
    <property type="entry name" value="STAS_dom"/>
</dbReference>
<comment type="subcellular location">
    <subcellularLocation>
        <location evidence="1">Membrane</location>
        <topology evidence="1">Multi-pass membrane protein</topology>
    </subcellularLocation>
</comment>
<keyword evidence="3 6" id="KW-1133">Transmembrane helix</keyword>
<evidence type="ECO:0000256" key="6">
    <source>
        <dbReference type="SAM" id="Phobius"/>
    </source>
</evidence>
<evidence type="ECO:0000256" key="3">
    <source>
        <dbReference type="ARBA" id="ARBA00022989"/>
    </source>
</evidence>
<dbReference type="EMBL" id="CP076750">
    <property type="protein sequence ID" value="QWW23528.1"/>
    <property type="molecule type" value="Genomic_DNA"/>
</dbReference>
<name>A0A8F3AG99_CANAR</name>
<feature type="transmembrane region" description="Helical" evidence="6">
    <location>
        <begin position="106"/>
        <end position="127"/>
    </location>
</feature>
<feature type="compositionally biased region" description="Low complexity" evidence="5">
    <location>
        <begin position="35"/>
        <end position="49"/>
    </location>
</feature>
<dbReference type="InterPro" id="IPR036513">
    <property type="entry name" value="STAS_dom_sf"/>
</dbReference>
<feature type="transmembrane region" description="Helical" evidence="6">
    <location>
        <begin position="273"/>
        <end position="292"/>
    </location>
</feature>
<evidence type="ECO:0000256" key="5">
    <source>
        <dbReference type="SAM" id="MobiDB-lite"/>
    </source>
</evidence>
<feature type="region of interest" description="Disordered" evidence="5">
    <location>
        <begin position="1"/>
        <end position="49"/>
    </location>
</feature>
<feature type="transmembrane region" description="Helical" evidence="6">
    <location>
        <begin position="437"/>
        <end position="458"/>
    </location>
</feature>
<accession>A0A8F3AG99</accession>
<feature type="transmembrane region" description="Helical" evidence="6">
    <location>
        <begin position="408"/>
        <end position="431"/>
    </location>
</feature>
<feature type="transmembrane region" description="Helical" evidence="6">
    <location>
        <begin position="505"/>
        <end position="532"/>
    </location>
</feature>
<dbReference type="PANTHER" id="PTHR11814">
    <property type="entry name" value="SULFATE TRANSPORTER"/>
    <property type="match status" value="1"/>
</dbReference>
<dbReference type="GO" id="GO:0016020">
    <property type="term" value="C:membrane"/>
    <property type="evidence" value="ECO:0007669"/>
    <property type="project" value="UniProtKB-SubCell"/>
</dbReference>
<dbReference type="Pfam" id="PF01740">
    <property type="entry name" value="STAS"/>
    <property type="match status" value="1"/>
</dbReference>
<dbReference type="Gene3D" id="3.30.750.24">
    <property type="entry name" value="STAS domain"/>
    <property type="match status" value="1"/>
</dbReference>
<protein>
    <recommendedName>
        <fullName evidence="7">STAS domain-containing protein</fullName>
    </recommendedName>
</protein>
<feature type="transmembrane region" description="Helical" evidence="6">
    <location>
        <begin position="194"/>
        <end position="212"/>
    </location>
</feature>
<feature type="compositionally biased region" description="Low complexity" evidence="5">
    <location>
        <begin position="891"/>
        <end position="906"/>
    </location>
</feature>
<organism evidence="8">
    <name type="scientific">Candidozyma auris</name>
    <name type="common">Yeast</name>
    <name type="synonym">Candida auris</name>
    <dbReference type="NCBI Taxonomy" id="498019"/>
    <lineage>
        <taxon>Eukaryota</taxon>
        <taxon>Fungi</taxon>
        <taxon>Dikarya</taxon>
        <taxon>Ascomycota</taxon>
        <taxon>Saccharomycotina</taxon>
        <taxon>Pichiomycetes</taxon>
        <taxon>Metschnikowiaceae</taxon>
        <taxon>Candidozyma</taxon>
    </lineage>
</organism>
<evidence type="ECO:0000259" key="7">
    <source>
        <dbReference type="PROSITE" id="PS50801"/>
    </source>
</evidence>
<dbReference type="Pfam" id="PF09791">
    <property type="entry name" value="Oxidored-like"/>
    <property type="match status" value="1"/>
</dbReference>
<feature type="region of interest" description="Disordered" evidence="5">
    <location>
        <begin position="884"/>
        <end position="906"/>
    </location>
</feature>
<proteinExistence type="predicted"/>
<gene>
    <name evidence="8" type="ORF">CA7LBN_002329</name>
</gene>
<evidence type="ECO:0000256" key="2">
    <source>
        <dbReference type="ARBA" id="ARBA00022692"/>
    </source>
</evidence>
<dbReference type="InterPro" id="IPR001902">
    <property type="entry name" value="SLC26A/SulP_fam"/>
</dbReference>
<feature type="transmembrane region" description="Helical" evidence="6">
    <location>
        <begin position="465"/>
        <end position="485"/>
    </location>
</feature>
<dbReference type="CDD" id="cd07042">
    <property type="entry name" value="STAS_SulP_like_sulfate_transporter"/>
    <property type="match status" value="1"/>
</dbReference>
<reference evidence="8" key="1">
    <citation type="submission" date="2021-06" db="EMBL/GenBank/DDBJ databases">
        <title>Candida auris outbreak in lebanese hospital.</title>
        <authorList>
            <person name="Finianos M."/>
        </authorList>
    </citation>
    <scope>NUCLEOTIDE SEQUENCE</scope>
    <source>
        <strain evidence="8">CA7LBN</strain>
    </source>
</reference>